<feature type="compositionally biased region" description="Acidic residues" evidence="1">
    <location>
        <begin position="185"/>
        <end position="198"/>
    </location>
</feature>
<feature type="region of interest" description="Disordered" evidence="1">
    <location>
        <begin position="170"/>
        <end position="199"/>
    </location>
</feature>
<accession>A0AAW2TWZ1</accession>
<reference evidence="2" key="2">
    <citation type="journal article" date="2024" name="Plant">
        <title>Genomic evolution and insights into agronomic trait innovations of Sesamum species.</title>
        <authorList>
            <person name="Miao H."/>
            <person name="Wang L."/>
            <person name="Qu L."/>
            <person name="Liu H."/>
            <person name="Sun Y."/>
            <person name="Le M."/>
            <person name="Wang Q."/>
            <person name="Wei S."/>
            <person name="Zheng Y."/>
            <person name="Lin W."/>
            <person name="Duan Y."/>
            <person name="Cao H."/>
            <person name="Xiong S."/>
            <person name="Wang X."/>
            <person name="Wei L."/>
            <person name="Li C."/>
            <person name="Ma Q."/>
            <person name="Ju M."/>
            <person name="Zhao R."/>
            <person name="Li G."/>
            <person name="Mu C."/>
            <person name="Tian Q."/>
            <person name="Mei H."/>
            <person name="Zhang T."/>
            <person name="Gao T."/>
            <person name="Zhang H."/>
        </authorList>
    </citation>
    <scope>NUCLEOTIDE SEQUENCE</scope>
    <source>
        <strain evidence="2">G02</strain>
    </source>
</reference>
<name>A0AAW2TWZ1_SESRA</name>
<evidence type="ECO:0000256" key="1">
    <source>
        <dbReference type="SAM" id="MobiDB-lite"/>
    </source>
</evidence>
<organism evidence="2">
    <name type="scientific">Sesamum radiatum</name>
    <name type="common">Black benniseed</name>
    <dbReference type="NCBI Taxonomy" id="300843"/>
    <lineage>
        <taxon>Eukaryota</taxon>
        <taxon>Viridiplantae</taxon>
        <taxon>Streptophyta</taxon>
        <taxon>Embryophyta</taxon>
        <taxon>Tracheophyta</taxon>
        <taxon>Spermatophyta</taxon>
        <taxon>Magnoliopsida</taxon>
        <taxon>eudicotyledons</taxon>
        <taxon>Gunneridae</taxon>
        <taxon>Pentapetalae</taxon>
        <taxon>asterids</taxon>
        <taxon>lamiids</taxon>
        <taxon>Lamiales</taxon>
        <taxon>Pedaliaceae</taxon>
        <taxon>Sesamum</taxon>
    </lineage>
</organism>
<sequence>MSSFNILSITVALYFGGEFVHVPEAKYMGGRVKKFDYVNATILNKFLLDHYCGMAGIGERRNFYIIMNKGFKLLIDDNDIKVHALKYVGDELKVFVEVETEVMGVSEQPVEIDKGKKIMETEHEGGDNVEDVDELWGYDSILDSDYDMEDENIDDDDLFEKYVDDEGDMLRDDTLSREGGQSENDSGEEDVVDSDDDLNEKRLSDEDRMCLHILCLTLWKYMTQHLK</sequence>
<dbReference type="AlphaFoldDB" id="A0AAW2TWZ1"/>
<gene>
    <name evidence="2" type="ORF">Sradi_1864700</name>
</gene>
<protein>
    <submittedName>
        <fullName evidence="2">Uncharacterized protein</fullName>
    </submittedName>
</protein>
<proteinExistence type="predicted"/>
<dbReference type="EMBL" id="JACGWJ010000007">
    <property type="protein sequence ID" value="KAL0409303.1"/>
    <property type="molecule type" value="Genomic_DNA"/>
</dbReference>
<comment type="caution">
    <text evidence="2">The sequence shown here is derived from an EMBL/GenBank/DDBJ whole genome shotgun (WGS) entry which is preliminary data.</text>
</comment>
<reference evidence="2" key="1">
    <citation type="submission" date="2020-06" db="EMBL/GenBank/DDBJ databases">
        <authorList>
            <person name="Li T."/>
            <person name="Hu X."/>
            <person name="Zhang T."/>
            <person name="Song X."/>
            <person name="Zhang H."/>
            <person name="Dai N."/>
            <person name="Sheng W."/>
            <person name="Hou X."/>
            <person name="Wei L."/>
        </authorList>
    </citation>
    <scope>NUCLEOTIDE SEQUENCE</scope>
    <source>
        <strain evidence="2">G02</strain>
        <tissue evidence="2">Leaf</tissue>
    </source>
</reference>
<evidence type="ECO:0000313" key="2">
    <source>
        <dbReference type="EMBL" id="KAL0409303.1"/>
    </source>
</evidence>